<dbReference type="EMBL" id="PEKT03000001">
    <property type="protein sequence ID" value="KAK8443491.1"/>
    <property type="molecule type" value="Genomic_DNA"/>
</dbReference>
<evidence type="ECO:0000259" key="4">
    <source>
        <dbReference type="PROSITE" id="PS50102"/>
    </source>
</evidence>
<dbReference type="PANTHER" id="PTHR15481">
    <property type="entry name" value="RIBONUCLEIC ACID BINDING PROTEIN S1"/>
    <property type="match status" value="1"/>
</dbReference>
<dbReference type="Proteomes" id="UP000230249">
    <property type="component" value="Unassembled WGS sequence"/>
</dbReference>
<dbReference type="PROSITE" id="PS50102">
    <property type="entry name" value="RRM"/>
    <property type="match status" value="1"/>
</dbReference>
<dbReference type="InterPro" id="IPR012677">
    <property type="entry name" value="Nucleotide-bd_a/b_plait_sf"/>
</dbReference>
<feature type="region of interest" description="Disordered" evidence="3">
    <location>
        <begin position="79"/>
        <end position="274"/>
    </location>
</feature>
<feature type="domain" description="RRM" evidence="4">
    <location>
        <begin position="4"/>
        <end position="85"/>
    </location>
</feature>
<evidence type="ECO:0000313" key="6">
    <source>
        <dbReference type="Proteomes" id="UP000230249"/>
    </source>
</evidence>
<proteinExistence type="predicted"/>
<dbReference type="Pfam" id="PF00076">
    <property type="entry name" value="RRM_1"/>
    <property type="match status" value="1"/>
</dbReference>
<keyword evidence="1 2" id="KW-0694">RNA-binding</keyword>
<protein>
    <recommendedName>
        <fullName evidence="4">RRM domain-containing protein</fullName>
    </recommendedName>
</protein>
<dbReference type="InterPro" id="IPR035979">
    <property type="entry name" value="RBD_domain_sf"/>
</dbReference>
<feature type="compositionally biased region" description="Basic and acidic residues" evidence="3">
    <location>
        <begin position="177"/>
        <end position="241"/>
    </location>
</feature>
<evidence type="ECO:0000256" key="3">
    <source>
        <dbReference type="SAM" id="MobiDB-lite"/>
    </source>
</evidence>
<dbReference type="GO" id="GO:0005737">
    <property type="term" value="C:cytoplasm"/>
    <property type="evidence" value="ECO:0007669"/>
    <property type="project" value="TreeGrafter"/>
</dbReference>
<evidence type="ECO:0000256" key="1">
    <source>
        <dbReference type="ARBA" id="ARBA00022884"/>
    </source>
</evidence>
<gene>
    <name evidence="5" type="ORF">B9J08_01858</name>
</gene>
<dbReference type="AlphaFoldDB" id="A0AAW0VPD1"/>
<dbReference type="Gene3D" id="3.30.70.330">
    <property type="match status" value="1"/>
</dbReference>
<feature type="compositionally biased region" description="Gly residues" evidence="3">
    <location>
        <begin position="94"/>
        <end position="117"/>
    </location>
</feature>
<dbReference type="GO" id="GO:0003723">
    <property type="term" value="F:RNA binding"/>
    <property type="evidence" value="ECO:0007669"/>
    <property type="project" value="UniProtKB-UniRule"/>
</dbReference>
<reference evidence="5 6" key="2">
    <citation type="journal article" date="2018" name="Nat. Commun.">
        <title>Genomic insights into multidrug-resistance, mating and virulence in Candida auris and related emerging species.</title>
        <authorList>
            <person name="Munoz J.F."/>
            <person name="Gade L."/>
            <person name="Chow N.A."/>
            <person name="Loparev V.N."/>
            <person name="Juieng P."/>
            <person name="Berkow E.L."/>
            <person name="Farrer R.A."/>
            <person name="Litvintseva A.P."/>
            <person name="Cuomo C.A."/>
        </authorList>
    </citation>
    <scope>GENOME REANNOTATION</scope>
    <source>
        <strain evidence="5 6">B8441</strain>
    </source>
</reference>
<dbReference type="SUPFAM" id="SSF54928">
    <property type="entry name" value="RNA-binding domain, RBD"/>
    <property type="match status" value="1"/>
</dbReference>
<feature type="compositionally biased region" description="Gly residues" evidence="3">
    <location>
        <begin position="131"/>
        <end position="148"/>
    </location>
</feature>
<name>A0AAW0VPD1_CANAR</name>
<evidence type="ECO:0000313" key="5">
    <source>
        <dbReference type="EMBL" id="KAK8443491.1"/>
    </source>
</evidence>
<comment type="caution">
    <text evidence="5">The sequence shown here is derived from an EMBL/GenBank/DDBJ whole genome shotgun (WGS) entry which is preliminary data.</text>
</comment>
<reference evidence="5 6" key="1">
    <citation type="journal article" date="2017" name="Clin. Infect. Dis.">
        <title>Simultaneous emergence of multidrug-resistant Candida auris on 3 continents confirmed by whole-genome sequencing and epidemiological analyses.</title>
        <authorList>
            <person name="Lockhart S.R."/>
            <person name="Etienne K.A."/>
            <person name="Vallabhaneni S."/>
            <person name="Farooqi J."/>
            <person name="Chowdhary A."/>
            <person name="Govender N.P."/>
            <person name="Colombo A.L."/>
            <person name="Calvo B."/>
            <person name="Cuomo C.A."/>
            <person name="Desjardins C.A."/>
            <person name="Berkow E.L."/>
            <person name="Castanheira M."/>
            <person name="Magobo R.E."/>
            <person name="Jabeen K."/>
            <person name="Asghar R.J."/>
            <person name="Meis J.F."/>
            <person name="Jackson B."/>
            <person name="Chiller T."/>
            <person name="Litvintseva A.P."/>
        </authorList>
    </citation>
    <scope>NUCLEOTIDE SEQUENCE [LARGE SCALE GENOMIC DNA]</scope>
    <source>
        <strain evidence="5 6">B8441</strain>
    </source>
</reference>
<dbReference type="PANTHER" id="PTHR15481:SF0">
    <property type="entry name" value="LD23870P-RELATED"/>
    <property type="match status" value="1"/>
</dbReference>
<accession>A0AAW0VPD1</accession>
<dbReference type="GO" id="GO:0005654">
    <property type="term" value="C:nucleoplasm"/>
    <property type="evidence" value="ECO:0007669"/>
    <property type="project" value="TreeGrafter"/>
</dbReference>
<evidence type="ECO:0000256" key="2">
    <source>
        <dbReference type="PROSITE-ProRule" id="PRU00176"/>
    </source>
</evidence>
<dbReference type="SMART" id="SM00360">
    <property type="entry name" value="RRM"/>
    <property type="match status" value="1"/>
</dbReference>
<dbReference type="InterPro" id="IPR000504">
    <property type="entry name" value="RRM_dom"/>
</dbReference>
<keyword evidence="6" id="KW-1185">Reference proteome</keyword>
<organism evidence="5 6">
    <name type="scientific">Candidozyma auris</name>
    <name type="common">Yeast</name>
    <name type="synonym">Candida auris</name>
    <dbReference type="NCBI Taxonomy" id="498019"/>
    <lineage>
        <taxon>Eukaryota</taxon>
        <taxon>Fungi</taxon>
        <taxon>Dikarya</taxon>
        <taxon>Ascomycota</taxon>
        <taxon>Saccharomycotina</taxon>
        <taxon>Pichiomycetes</taxon>
        <taxon>Metschnikowiaceae</taxon>
        <taxon>Candidozyma</taxon>
    </lineage>
</organism>
<dbReference type="GO" id="GO:0000398">
    <property type="term" value="P:mRNA splicing, via spliceosome"/>
    <property type="evidence" value="ECO:0007669"/>
    <property type="project" value="TreeGrafter"/>
</dbReference>
<sequence>MPKNTLYVTGFTKESKAADLAPEFEKYGELVRLDIPPPRTDDGEKYAFVEYKNEEDCEKALELDGKSLPYAKPGGLVVQVARSDPYNPRRGRGGPRGGFRGGRGYPRGGGYGRGGYGAPPYGAPYPPPRGVRGGYGYGYGYERGGYGYPGPHPYPPPRGGRGDPYYGGGYGYGREPYGYRDRGYDDRGPPPDERDQPYRDRADRYIGERRDESRGRDFERRDHGDGDSTSRSRENSKHPPHESNGTDEFSRGRYSRSASPQRERERSRSRSPSR</sequence>
<dbReference type="GO" id="GO:0061574">
    <property type="term" value="C:ASAP complex"/>
    <property type="evidence" value="ECO:0007669"/>
    <property type="project" value="TreeGrafter"/>
</dbReference>